<organism evidence="1 2">
    <name type="scientific">Laodelphax striatellus</name>
    <name type="common">Small brown planthopper</name>
    <name type="synonym">Delphax striatella</name>
    <dbReference type="NCBI Taxonomy" id="195883"/>
    <lineage>
        <taxon>Eukaryota</taxon>
        <taxon>Metazoa</taxon>
        <taxon>Ecdysozoa</taxon>
        <taxon>Arthropoda</taxon>
        <taxon>Hexapoda</taxon>
        <taxon>Insecta</taxon>
        <taxon>Pterygota</taxon>
        <taxon>Neoptera</taxon>
        <taxon>Paraneoptera</taxon>
        <taxon>Hemiptera</taxon>
        <taxon>Auchenorrhyncha</taxon>
        <taxon>Fulgoroidea</taxon>
        <taxon>Delphacidae</taxon>
        <taxon>Criomorphinae</taxon>
        <taxon>Laodelphax</taxon>
    </lineage>
</organism>
<proteinExistence type="predicted"/>
<dbReference type="InParanoid" id="A0A482XD23"/>
<comment type="caution">
    <text evidence="1">The sequence shown here is derived from an EMBL/GenBank/DDBJ whole genome shotgun (WGS) entry which is preliminary data.</text>
</comment>
<gene>
    <name evidence="1" type="ORF">LSTR_LSTR016263</name>
</gene>
<reference evidence="1 2" key="1">
    <citation type="journal article" date="2017" name="Gigascience">
        <title>Genome sequence of the small brown planthopper, Laodelphax striatellus.</title>
        <authorList>
            <person name="Zhu J."/>
            <person name="Jiang F."/>
            <person name="Wang X."/>
            <person name="Yang P."/>
            <person name="Bao Y."/>
            <person name="Zhao W."/>
            <person name="Wang W."/>
            <person name="Lu H."/>
            <person name="Wang Q."/>
            <person name="Cui N."/>
            <person name="Li J."/>
            <person name="Chen X."/>
            <person name="Luo L."/>
            <person name="Yu J."/>
            <person name="Kang L."/>
            <person name="Cui F."/>
        </authorList>
    </citation>
    <scope>NUCLEOTIDE SEQUENCE [LARGE SCALE GENOMIC DNA]</scope>
    <source>
        <strain evidence="1">Lst14</strain>
    </source>
</reference>
<evidence type="ECO:0000313" key="2">
    <source>
        <dbReference type="Proteomes" id="UP000291343"/>
    </source>
</evidence>
<keyword evidence="2" id="KW-1185">Reference proteome</keyword>
<sequence>MDNSVTQDLHEYLDIDLADSLAKHAEQEASETRREALRMFLLSMLPDLMQMDDREVRQFKKTMLTTVDDILSAKSK</sequence>
<name>A0A482XD23_LAOST</name>
<dbReference type="EMBL" id="QKKF02012354">
    <property type="protein sequence ID" value="RZF43686.1"/>
    <property type="molecule type" value="Genomic_DNA"/>
</dbReference>
<protein>
    <submittedName>
        <fullName evidence="1">Uncharacterized protein</fullName>
    </submittedName>
</protein>
<evidence type="ECO:0000313" key="1">
    <source>
        <dbReference type="EMBL" id="RZF43686.1"/>
    </source>
</evidence>
<dbReference type="OrthoDB" id="8180805at2759"/>
<dbReference type="AlphaFoldDB" id="A0A482XD23"/>
<accession>A0A482XD23</accession>
<dbReference type="Proteomes" id="UP000291343">
    <property type="component" value="Unassembled WGS sequence"/>
</dbReference>